<proteinExistence type="predicted"/>
<gene>
    <name evidence="2" type="primary">Cnig_chr_V.g21484</name>
    <name evidence="2" type="ORF">B9Z55_021484</name>
</gene>
<dbReference type="EMBL" id="PDUG01000005">
    <property type="protein sequence ID" value="PIC30136.1"/>
    <property type="molecule type" value="Genomic_DNA"/>
</dbReference>
<dbReference type="OrthoDB" id="10552643at2759"/>
<comment type="caution">
    <text evidence="2">The sequence shown here is derived from an EMBL/GenBank/DDBJ whole genome shotgun (WGS) entry which is preliminary data.</text>
</comment>
<evidence type="ECO:0000313" key="2">
    <source>
        <dbReference type="EMBL" id="PIC30136.1"/>
    </source>
</evidence>
<feature type="compositionally biased region" description="Polar residues" evidence="1">
    <location>
        <begin position="18"/>
        <end position="53"/>
    </location>
</feature>
<sequence>MCKGSDLYKILKLEISRKSTTNSVNPNNISTASPTSEVSKPQTNQQVNHSTPSNPNPTLPGPKNSENSNTRKMKLSPETQTLPKELEDYVEVDGDDYDENFPTGEPPLDSGFKNFLQFWITVVLVLI</sequence>
<evidence type="ECO:0000313" key="3">
    <source>
        <dbReference type="Proteomes" id="UP000230233"/>
    </source>
</evidence>
<dbReference type="AlphaFoldDB" id="A0A2G5TT28"/>
<accession>A0A2G5TT28</accession>
<name>A0A2G5TT28_9PELO</name>
<evidence type="ECO:0000256" key="1">
    <source>
        <dbReference type="SAM" id="MobiDB-lite"/>
    </source>
</evidence>
<reference evidence="3" key="1">
    <citation type="submission" date="2017-10" db="EMBL/GenBank/DDBJ databases">
        <title>Rapid genome shrinkage in a self-fertile nematode reveals novel sperm competition proteins.</title>
        <authorList>
            <person name="Yin D."/>
            <person name="Schwarz E.M."/>
            <person name="Thomas C.G."/>
            <person name="Felde R.L."/>
            <person name="Korf I.F."/>
            <person name="Cutter A.D."/>
            <person name="Schartner C.M."/>
            <person name="Ralston E.J."/>
            <person name="Meyer B.J."/>
            <person name="Haag E.S."/>
        </authorList>
    </citation>
    <scope>NUCLEOTIDE SEQUENCE [LARGE SCALE GENOMIC DNA]</scope>
    <source>
        <strain evidence="3">JU1422</strain>
    </source>
</reference>
<organism evidence="2 3">
    <name type="scientific">Caenorhabditis nigoni</name>
    <dbReference type="NCBI Taxonomy" id="1611254"/>
    <lineage>
        <taxon>Eukaryota</taxon>
        <taxon>Metazoa</taxon>
        <taxon>Ecdysozoa</taxon>
        <taxon>Nematoda</taxon>
        <taxon>Chromadorea</taxon>
        <taxon>Rhabditida</taxon>
        <taxon>Rhabditina</taxon>
        <taxon>Rhabditomorpha</taxon>
        <taxon>Rhabditoidea</taxon>
        <taxon>Rhabditidae</taxon>
        <taxon>Peloderinae</taxon>
        <taxon>Caenorhabditis</taxon>
    </lineage>
</organism>
<dbReference type="Proteomes" id="UP000230233">
    <property type="component" value="Chromosome V"/>
</dbReference>
<keyword evidence="3" id="KW-1185">Reference proteome</keyword>
<feature type="region of interest" description="Disordered" evidence="1">
    <location>
        <begin position="16"/>
        <end position="86"/>
    </location>
</feature>
<protein>
    <submittedName>
        <fullName evidence="2">Uncharacterized protein</fullName>
    </submittedName>
</protein>